<gene>
    <name evidence="5" type="ORF">ALC57_05197</name>
</gene>
<reference evidence="5 6" key="1">
    <citation type="submission" date="2015-09" db="EMBL/GenBank/DDBJ databases">
        <title>Trachymyrmex cornetzi WGS genome.</title>
        <authorList>
            <person name="Nygaard S."/>
            <person name="Hu H."/>
            <person name="Boomsma J."/>
            <person name="Zhang G."/>
        </authorList>
    </citation>
    <scope>NUCLEOTIDE SEQUENCE [LARGE SCALE GENOMIC DNA]</scope>
    <source>
        <strain evidence="5">Tcor2-1</strain>
        <tissue evidence="5">Whole body</tissue>
    </source>
</reference>
<dbReference type="InterPro" id="IPR038765">
    <property type="entry name" value="Papain-like_cys_pep_sf"/>
</dbReference>
<dbReference type="Proteomes" id="UP000078492">
    <property type="component" value="Unassembled WGS sequence"/>
</dbReference>
<dbReference type="PROSITE" id="PS50600">
    <property type="entry name" value="ULP_PROTEASE"/>
    <property type="match status" value="1"/>
</dbReference>
<keyword evidence="3" id="KW-0378">Hydrolase</keyword>
<keyword evidence="6" id="KW-1185">Reference proteome</keyword>
<dbReference type="Gene3D" id="3.40.395.10">
    <property type="entry name" value="Adenoviral Proteinase, Chain A"/>
    <property type="match status" value="1"/>
</dbReference>
<evidence type="ECO:0000256" key="1">
    <source>
        <dbReference type="ARBA" id="ARBA00005234"/>
    </source>
</evidence>
<dbReference type="PANTHER" id="PTHR34718">
    <property type="entry name" value="PHD-TYPE DOMAIN-CONTAINING PROTEIN"/>
    <property type="match status" value="1"/>
</dbReference>
<evidence type="ECO:0000256" key="3">
    <source>
        <dbReference type="ARBA" id="ARBA00022801"/>
    </source>
</evidence>
<proteinExistence type="inferred from homology"/>
<evidence type="ECO:0000313" key="5">
    <source>
        <dbReference type="EMBL" id="KYN22407.1"/>
    </source>
</evidence>
<dbReference type="GO" id="GO:0008234">
    <property type="term" value="F:cysteine-type peptidase activity"/>
    <property type="evidence" value="ECO:0007669"/>
    <property type="project" value="InterPro"/>
</dbReference>
<dbReference type="SUPFAM" id="SSF54001">
    <property type="entry name" value="Cysteine proteinases"/>
    <property type="match status" value="1"/>
</dbReference>
<comment type="similarity">
    <text evidence="1">Belongs to the peptidase C48 family.</text>
</comment>
<protein>
    <recommendedName>
        <fullName evidence="4">Ubiquitin-like protease family profile domain-containing protein</fullName>
    </recommendedName>
</protein>
<accession>A0A151JBB8</accession>
<sequence>MSVETKGIILIPIERNIIVRGEWLTNMHMDYFQRLLASSDYKSVETWRIQLLDTIQAVFYDRKHIFIYDSLNRKTLHNQHKQFLEKLFPTYDFDNNPVKFPEVHRQSNYNDCGVFAIAFATSLLFNIKPDKVTYEHKLMRSHLIKILETNVIDHFPQHPQHVQKVFPLVVIRAKEADADRKHIMRQYETKGQKLSQLRKCDNYVTKEKISKIQMLKNITKKIQLPLNILEEISNIYTKQNSNNKQNLDRNRVKRRHQCAQNLQNNRTKKRYQYQQSLENNRAKKRMRYLTNIHHERDRQKEVNCSRKWLYNKRYYEKKKSMSSLVKQNRDIGKNIIKKYEKFWSRNYIKYYNPVAIENIFNKLDIKNNVEKQLEAEKIVRRCMQIRNTYVRDMYKILALLKKKSEVCLILATKCKTIDEKLTAFCGKSKHTASSENYFIDGTYRNISSSQVLAMNMEGQVTSVLPLKEAQAKKSWLCDDNLCKIDDLLINCHEKVLQTISIYTFKKISELLQKIHKCTIKTNSKTKLGYTHSCYIDTTLCKAMSLPIYLLSPHFPKVRNIKRLIYQLTNFYRKMLDLEKALTSADLETLNKIITLAEEKANRMYRYEQISTSLRVRRKFFLNLRKSMAYTKRSMDTPRYACVSCERLCYEKNVSQFNKFKVQMDGSPFLRDLMAYIEKHDIQSQYICDYCERKFRDGVLPAYIVF</sequence>
<dbReference type="AlphaFoldDB" id="A0A151JBB8"/>
<evidence type="ECO:0000313" key="6">
    <source>
        <dbReference type="Proteomes" id="UP000078492"/>
    </source>
</evidence>
<dbReference type="PANTHER" id="PTHR34718:SF2">
    <property type="entry name" value="PHD-TYPE DOMAIN-CONTAINING PROTEIN"/>
    <property type="match status" value="1"/>
</dbReference>
<evidence type="ECO:0000259" key="4">
    <source>
        <dbReference type="PROSITE" id="PS50600"/>
    </source>
</evidence>
<keyword evidence="2" id="KW-0645">Protease</keyword>
<evidence type="ECO:0000256" key="2">
    <source>
        <dbReference type="ARBA" id="ARBA00022670"/>
    </source>
</evidence>
<feature type="domain" description="Ubiquitin-like protease family profile" evidence="4">
    <location>
        <begin position="1"/>
        <end position="123"/>
    </location>
</feature>
<dbReference type="EMBL" id="KQ979158">
    <property type="protein sequence ID" value="KYN22407.1"/>
    <property type="molecule type" value="Genomic_DNA"/>
</dbReference>
<dbReference type="STRING" id="471704.A0A151JBB8"/>
<name>A0A151JBB8_9HYME</name>
<dbReference type="InterPro" id="IPR003653">
    <property type="entry name" value="Peptidase_C48_C"/>
</dbReference>
<dbReference type="GO" id="GO:0006508">
    <property type="term" value="P:proteolysis"/>
    <property type="evidence" value="ECO:0007669"/>
    <property type="project" value="UniProtKB-KW"/>
</dbReference>
<organism evidence="5 6">
    <name type="scientific">Trachymyrmex cornetzi</name>
    <dbReference type="NCBI Taxonomy" id="471704"/>
    <lineage>
        <taxon>Eukaryota</taxon>
        <taxon>Metazoa</taxon>
        <taxon>Ecdysozoa</taxon>
        <taxon>Arthropoda</taxon>
        <taxon>Hexapoda</taxon>
        <taxon>Insecta</taxon>
        <taxon>Pterygota</taxon>
        <taxon>Neoptera</taxon>
        <taxon>Endopterygota</taxon>
        <taxon>Hymenoptera</taxon>
        <taxon>Apocrita</taxon>
        <taxon>Aculeata</taxon>
        <taxon>Formicoidea</taxon>
        <taxon>Formicidae</taxon>
        <taxon>Myrmicinae</taxon>
        <taxon>Trachymyrmex</taxon>
    </lineage>
</organism>